<reference evidence="3" key="1">
    <citation type="submission" date="2023-03" db="EMBL/GenBank/DDBJ databases">
        <title>Mating type loci evolution in Malassezia.</title>
        <authorList>
            <person name="Coelho M.A."/>
        </authorList>
    </citation>
    <scope>NUCLEOTIDE SEQUENCE</scope>
    <source>
        <strain evidence="3">CBS 9557</strain>
    </source>
</reference>
<accession>A0AAF0EK61</accession>
<dbReference type="AlphaFoldDB" id="A0AAF0EK61"/>
<evidence type="ECO:0000256" key="1">
    <source>
        <dbReference type="SAM" id="MobiDB-lite"/>
    </source>
</evidence>
<feature type="compositionally biased region" description="Acidic residues" evidence="1">
    <location>
        <begin position="486"/>
        <end position="500"/>
    </location>
</feature>
<feature type="compositionally biased region" description="Polar residues" evidence="1">
    <location>
        <begin position="34"/>
        <end position="45"/>
    </location>
</feature>
<evidence type="ECO:0000313" key="3">
    <source>
        <dbReference type="EMBL" id="WFD27852.1"/>
    </source>
</evidence>
<feature type="region of interest" description="Disordered" evidence="1">
    <location>
        <begin position="197"/>
        <end position="260"/>
    </location>
</feature>
<dbReference type="SUPFAM" id="SSF46934">
    <property type="entry name" value="UBA-like"/>
    <property type="match status" value="1"/>
</dbReference>
<dbReference type="GO" id="GO:0043130">
    <property type="term" value="F:ubiquitin binding"/>
    <property type="evidence" value="ECO:0007669"/>
    <property type="project" value="InterPro"/>
</dbReference>
<feature type="compositionally biased region" description="Basic and acidic residues" evidence="1">
    <location>
        <begin position="1"/>
        <end position="33"/>
    </location>
</feature>
<feature type="region of interest" description="Disordered" evidence="1">
    <location>
        <begin position="1"/>
        <end position="131"/>
    </location>
</feature>
<gene>
    <name evidence="3" type="ORF">MNAN1_002858</name>
</gene>
<keyword evidence="4" id="KW-1185">Reference proteome</keyword>
<dbReference type="CDD" id="cd14279">
    <property type="entry name" value="CUE"/>
    <property type="match status" value="1"/>
</dbReference>
<dbReference type="SMART" id="SM00546">
    <property type="entry name" value="CUE"/>
    <property type="match status" value="1"/>
</dbReference>
<evidence type="ECO:0000313" key="4">
    <source>
        <dbReference type="Proteomes" id="UP001213623"/>
    </source>
</evidence>
<evidence type="ECO:0000259" key="2">
    <source>
        <dbReference type="PROSITE" id="PS51140"/>
    </source>
</evidence>
<dbReference type="Gene3D" id="1.10.8.10">
    <property type="entry name" value="DNA helicase RuvA subunit, C-terminal domain"/>
    <property type="match status" value="1"/>
</dbReference>
<dbReference type="InterPro" id="IPR009060">
    <property type="entry name" value="UBA-like_sf"/>
</dbReference>
<feature type="compositionally biased region" description="Pro residues" evidence="1">
    <location>
        <begin position="373"/>
        <end position="382"/>
    </location>
</feature>
<feature type="region of interest" description="Disordered" evidence="1">
    <location>
        <begin position="364"/>
        <end position="500"/>
    </location>
</feature>
<dbReference type="InterPro" id="IPR003892">
    <property type="entry name" value="CUE"/>
</dbReference>
<feature type="domain" description="CUE" evidence="2">
    <location>
        <begin position="123"/>
        <end position="166"/>
    </location>
</feature>
<dbReference type="PROSITE" id="PS51140">
    <property type="entry name" value="CUE"/>
    <property type="match status" value="1"/>
</dbReference>
<feature type="compositionally biased region" description="Polar residues" evidence="1">
    <location>
        <begin position="405"/>
        <end position="427"/>
    </location>
</feature>
<feature type="compositionally biased region" description="Basic and acidic residues" evidence="1">
    <location>
        <begin position="474"/>
        <end position="485"/>
    </location>
</feature>
<protein>
    <recommendedName>
        <fullName evidence="2">CUE domain-containing protein</fullName>
    </recommendedName>
</protein>
<dbReference type="Pfam" id="PF02845">
    <property type="entry name" value="CUE"/>
    <property type="match status" value="1"/>
</dbReference>
<organism evidence="3 4">
    <name type="scientific">Malassezia nana</name>
    <dbReference type="NCBI Taxonomy" id="180528"/>
    <lineage>
        <taxon>Eukaryota</taxon>
        <taxon>Fungi</taxon>
        <taxon>Dikarya</taxon>
        <taxon>Basidiomycota</taxon>
        <taxon>Ustilaginomycotina</taxon>
        <taxon>Malasseziomycetes</taxon>
        <taxon>Malasseziales</taxon>
        <taxon>Malasseziaceae</taxon>
        <taxon>Malassezia</taxon>
    </lineage>
</organism>
<feature type="compositionally biased region" description="Basic and acidic residues" evidence="1">
    <location>
        <begin position="428"/>
        <end position="444"/>
    </location>
</feature>
<proteinExistence type="predicted"/>
<dbReference type="EMBL" id="CP119896">
    <property type="protein sequence ID" value="WFD27852.1"/>
    <property type="molecule type" value="Genomic_DNA"/>
</dbReference>
<feature type="compositionally biased region" description="Basic and acidic residues" evidence="1">
    <location>
        <begin position="49"/>
        <end position="87"/>
    </location>
</feature>
<name>A0AAF0EK61_9BASI</name>
<dbReference type="Proteomes" id="UP001213623">
    <property type="component" value="Chromosome 5"/>
</dbReference>
<sequence>MSMKEKGKSKDQRETRVDEVSPQAKDEPARAESNKGTAEESTPVEQGQEDTRPSEDDKTREKGSKSQEKEPEKEAPLSQSNEKKEAETSATSQADADVASASTPLPSSSSPPPQHDKTSMPSSSESQREYLQSMFPAFHKITISDILKARRNNMESAIQFLLDLSDPGSGQKNNVNTGTDAQMAQLLQERERYRAQVMQMQARDSRSDMTPQNPPPLRYSPRVRHHHGRPSATPHTPAGPPPPLPSRTSELSVWPTSEETRQWKEDLNRFTEEAGLAKVGTTLSNLRQKAETALRQHDGQGRMNSPGFFRHRVPTAQVSNIFQQDMQGRANGHTWSSSNSFYRTAPLYDDDPKPVADEELDGLVKQSTSQDAPPHPSALPRPPSKDHLHTPTKSSASAVPAWGQRYSSRAQSTTSEAKEQAISSKTTSKPESEAHSMLEAKTPESKTPSTSQSQDAQTTPTLPSKGPSTNNDTPVDKEVDSRPSEPDDEDFVDNPFDDDD</sequence>
<feature type="compositionally biased region" description="Polar residues" evidence="1">
    <location>
        <begin position="445"/>
        <end position="473"/>
    </location>
</feature>